<keyword evidence="2 4" id="KW-0963">Cytoplasm</keyword>
<dbReference type="GO" id="GO:0005737">
    <property type="term" value="C:cytoplasm"/>
    <property type="evidence" value="ECO:0007669"/>
    <property type="project" value="UniProtKB-SubCell"/>
</dbReference>
<dbReference type="Pfam" id="PF04356">
    <property type="entry name" value="DUF489"/>
    <property type="match status" value="1"/>
</dbReference>
<dbReference type="InterPro" id="IPR035932">
    <property type="entry name" value="HflD-like_sf"/>
</dbReference>
<protein>
    <recommendedName>
        <fullName evidence="4">High frequency lysogenization protein HflD homolog</fullName>
    </recommendedName>
</protein>
<dbReference type="RefSeq" id="WP_109825894.1">
    <property type="nucleotide sequence ID" value="NZ_QGKL01000042.1"/>
</dbReference>
<dbReference type="EMBL" id="QGKL01000042">
    <property type="protein sequence ID" value="PWQ93760.1"/>
    <property type="molecule type" value="Genomic_DNA"/>
</dbReference>
<accession>A0A317CBM9</accession>
<dbReference type="OrthoDB" id="9788031at2"/>
<evidence type="ECO:0000256" key="1">
    <source>
        <dbReference type="ARBA" id="ARBA00022475"/>
    </source>
</evidence>
<dbReference type="HAMAP" id="MF_00695">
    <property type="entry name" value="HflD_protein"/>
    <property type="match status" value="1"/>
</dbReference>
<dbReference type="AlphaFoldDB" id="A0A317CBM9"/>
<comment type="caution">
    <text evidence="5">The sequence shown here is derived from an EMBL/GenBank/DDBJ whole genome shotgun (WGS) entry which is preliminary data.</text>
</comment>
<comment type="similarity">
    <text evidence="4">Belongs to the HflD family.</text>
</comment>
<evidence type="ECO:0000313" key="5">
    <source>
        <dbReference type="EMBL" id="PWQ93760.1"/>
    </source>
</evidence>
<dbReference type="GO" id="GO:0005886">
    <property type="term" value="C:plasma membrane"/>
    <property type="evidence" value="ECO:0007669"/>
    <property type="project" value="UniProtKB-SubCell"/>
</dbReference>
<comment type="subcellular location">
    <subcellularLocation>
        <location evidence="4">Cytoplasm</location>
    </subcellularLocation>
    <subcellularLocation>
        <location evidence="4">Cell membrane</location>
        <topology evidence="4">Peripheral membrane protein</topology>
        <orientation evidence="4">Cytoplasmic side</orientation>
    </subcellularLocation>
</comment>
<sequence length="212" mass="23394">MENSNRNRTIAIAALFQCIDGVIQLATTGRCDEALFESCVKSILIDDAINAEALYGGLDQIEPGLNTLVNQLGSGRNLPEGKTKQLDATQYAINVLALQKKLSNRPEVFKKVIDGISDAQKQLEFFGPTHTNMVARLAELYSQTVSTIGPRIMIRGDQAHLGNTENAAKMRTLLLAGIRAALLWNQAGGTRWKLLFERGKMQREAQELLKRV</sequence>
<dbReference type="Proteomes" id="UP000245506">
    <property type="component" value="Unassembled WGS sequence"/>
</dbReference>
<dbReference type="PANTHER" id="PTHR38100:SF1">
    <property type="entry name" value="HIGH FREQUENCY LYSOGENIZATION PROTEIN HFLD"/>
    <property type="match status" value="1"/>
</dbReference>
<evidence type="ECO:0000256" key="3">
    <source>
        <dbReference type="ARBA" id="ARBA00023136"/>
    </source>
</evidence>
<keyword evidence="6" id="KW-1185">Reference proteome</keyword>
<keyword evidence="3 4" id="KW-0472">Membrane</keyword>
<dbReference type="NCBIfam" id="NF001246">
    <property type="entry name" value="PRK00218.1-2"/>
    <property type="match status" value="1"/>
</dbReference>
<proteinExistence type="inferred from homology"/>
<dbReference type="SUPFAM" id="SSF101322">
    <property type="entry name" value="YcfC-like"/>
    <property type="match status" value="1"/>
</dbReference>
<dbReference type="PANTHER" id="PTHR38100">
    <property type="entry name" value="HIGH FREQUENCY LYSOGENIZATION PROTEIN HFLD"/>
    <property type="match status" value="1"/>
</dbReference>
<evidence type="ECO:0000256" key="4">
    <source>
        <dbReference type="HAMAP-Rule" id="MF_00695"/>
    </source>
</evidence>
<evidence type="ECO:0000313" key="6">
    <source>
        <dbReference type="Proteomes" id="UP000245506"/>
    </source>
</evidence>
<gene>
    <name evidence="4" type="primary">hflD</name>
    <name evidence="5" type="ORF">DKT75_19310</name>
</gene>
<dbReference type="InterPro" id="IPR007451">
    <property type="entry name" value="HflD"/>
</dbReference>
<organism evidence="5 6">
    <name type="scientific">Leucothrix arctica</name>
    <dbReference type="NCBI Taxonomy" id="1481894"/>
    <lineage>
        <taxon>Bacteria</taxon>
        <taxon>Pseudomonadati</taxon>
        <taxon>Pseudomonadota</taxon>
        <taxon>Gammaproteobacteria</taxon>
        <taxon>Thiotrichales</taxon>
        <taxon>Thiotrichaceae</taxon>
        <taxon>Leucothrix</taxon>
    </lineage>
</organism>
<dbReference type="Gene3D" id="1.10.3890.10">
    <property type="entry name" value="HflD-like"/>
    <property type="match status" value="1"/>
</dbReference>
<reference evidence="5 6" key="1">
    <citation type="submission" date="2018-05" db="EMBL/GenBank/DDBJ databases">
        <title>Leucothrix arctica sp. nov., isolated from Arctic seawater.</title>
        <authorList>
            <person name="Choi A."/>
            <person name="Baek K."/>
        </authorList>
    </citation>
    <scope>NUCLEOTIDE SEQUENCE [LARGE SCALE GENOMIC DNA]</scope>
    <source>
        <strain evidence="5 6">IMCC9719</strain>
    </source>
</reference>
<name>A0A317CBM9_9GAMM</name>
<evidence type="ECO:0000256" key="2">
    <source>
        <dbReference type="ARBA" id="ARBA00022490"/>
    </source>
</evidence>
<keyword evidence="1 4" id="KW-1003">Cell membrane</keyword>